<name>A0AAD9PQ55_ACRCE</name>
<accession>A0AAD9PQ55</accession>
<dbReference type="SUPFAM" id="SSF55874">
    <property type="entry name" value="ATPase domain of HSP90 chaperone/DNA topoisomerase II/histidine kinase"/>
    <property type="match status" value="1"/>
</dbReference>
<proteinExistence type="predicted"/>
<feature type="non-terminal residue" evidence="2">
    <location>
        <position position="510"/>
    </location>
</feature>
<sequence length="510" mass="57745">SSCGSCCSCFNKVQHFSLSGYGRHELFVRSSFLFAKGRSYGQRRPPLTHILRSILERYPDGGQILKEIIQNADDAGATKVSFLLDSRPDFYGRNSLYDGSLAKFQGPALYAQNDALFEESDWENLERLMQSNKKDDPLKVGRFGIGFNSVYHMTDLPSIVSGDTIAFLDPHEVHFGRNETGKMFSLDERPLQEHRDQFLPYEDVLDCKISTQFYNGTLFRFPLRNEPSDLSKKNYTPDKVRQLFDALQKEASVILLFLKNIEEIALFETDSSNICKRIFTVGLSGSCRQQIHNEKKSFLTQVKRLSDGKITKTNVSLALSFDEVDKRGQVVNRRWLVHHVIDVRDSRLRELSSDLGLLPWIGMATPLDGSQLQALSPSGGRIFCFLPLPPDADAKTGLPVHVHGYFGLTDNRRGLKWPGLDCQNDYTAEWNVRLLEKVGGQAYASLLLYLIEKLSREPGAPSEKANIAYLSWPTVQKVQSHWEGLLKPIGKCFLDPGKRWQLVETARCLP</sequence>
<evidence type="ECO:0000313" key="3">
    <source>
        <dbReference type="Proteomes" id="UP001249851"/>
    </source>
</evidence>
<dbReference type="Pfam" id="PF25794">
    <property type="entry name" value="SACS"/>
    <property type="match status" value="1"/>
</dbReference>
<comment type="caution">
    <text evidence="2">The sequence shown here is derived from an EMBL/GenBank/DDBJ whole genome shotgun (WGS) entry which is preliminary data.</text>
</comment>
<keyword evidence="3" id="KW-1185">Reference proteome</keyword>
<reference evidence="2" key="1">
    <citation type="journal article" date="2023" name="G3 (Bethesda)">
        <title>Whole genome assembly and annotation of the endangered Caribbean coral Acropora cervicornis.</title>
        <authorList>
            <person name="Selwyn J.D."/>
            <person name="Vollmer S.V."/>
        </authorList>
    </citation>
    <scope>NUCLEOTIDE SEQUENCE</scope>
    <source>
        <strain evidence="2">K2</strain>
    </source>
</reference>
<gene>
    <name evidence="2" type="ORF">P5673_033280</name>
</gene>
<dbReference type="AlphaFoldDB" id="A0AAD9PQ55"/>
<dbReference type="EMBL" id="JARQWQ010000234">
    <property type="protein sequence ID" value="KAK2546968.1"/>
    <property type="molecule type" value="Genomic_DNA"/>
</dbReference>
<dbReference type="InterPro" id="IPR036890">
    <property type="entry name" value="HATPase_C_sf"/>
</dbReference>
<evidence type="ECO:0000313" key="2">
    <source>
        <dbReference type="EMBL" id="KAK2546968.1"/>
    </source>
</evidence>
<dbReference type="Proteomes" id="UP001249851">
    <property type="component" value="Unassembled WGS sequence"/>
</dbReference>
<dbReference type="NCBIfam" id="NF047352">
    <property type="entry name" value="P_loop_sacsin"/>
    <property type="match status" value="1"/>
</dbReference>
<organism evidence="2 3">
    <name type="scientific">Acropora cervicornis</name>
    <name type="common">Staghorn coral</name>
    <dbReference type="NCBI Taxonomy" id="6130"/>
    <lineage>
        <taxon>Eukaryota</taxon>
        <taxon>Metazoa</taxon>
        <taxon>Cnidaria</taxon>
        <taxon>Anthozoa</taxon>
        <taxon>Hexacorallia</taxon>
        <taxon>Scleractinia</taxon>
        <taxon>Astrocoeniina</taxon>
        <taxon>Acroporidae</taxon>
        <taxon>Acropora</taxon>
    </lineage>
</organism>
<reference evidence="2" key="2">
    <citation type="journal article" date="2023" name="Science">
        <title>Genomic signatures of disease resistance in endangered staghorn corals.</title>
        <authorList>
            <person name="Vollmer S.V."/>
            <person name="Selwyn J.D."/>
            <person name="Despard B.A."/>
            <person name="Roesel C.L."/>
        </authorList>
    </citation>
    <scope>NUCLEOTIDE SEQUENCE</scope>
    <source>
        <strain evidence="2">K2</strain>
    </source>
</reference>
<protein>
    <submittedName>
        <fullName evidence="2">Sacsin</fullName>
    </submittedName>
</protein>
<dbReference type="PANTHER" id="PTHR46919">
    <property type="entry name" value="ZINC FINGER, C3HC4 TYPE (RING FINGER) FAMILY PROTEIN"/>
    <property type="match status" value="1"/>
</dbReference>
<evidence type="ECO:0000259" key="1">
    <source>
        <dbReference type="Pfam" id="PF25794"/>
    </source>
</evidence>
<dbReference type="PANTHER" id="PTHR46919:SF2">
    <property type="entry name" value="SACSIN"/>
    <property type="match status" value="1"/>
</dbReference>
<dbReference type="InterPro" id="IPR058210">
    <property type="entry name" value="SACS/Nov_dom"/>
</dbReference>
<feature type="domain" description="Sacsin/Nov" evidence="1">
    <location>
        <begin position="45"/>
        <end position="271"/>
    </location>
</feature>